<evidence type="ECO:0000313" key="1">
    <source>
        <dbReference type="EMBL" id="KAK9291278.1"/>
    </source>
</evidence>
<dbReference type="Proteomes" id="UP001415857">
    <property type="component" value="Unassembled WGS sequence"/>
</dbReference>
<evidence type="ECO:0008006" key="3">
    <source>
        <dbReference type="Google" id="ProtNLM"/>
    </source>
</evidence>
<dbReference type="PANTHER" id="PTHR31973">
    <property type="entry name" value="POLYPROTEIN, PUTATIVE-RELATED"/>
    <property type="match status" value="1"/>
</dbReference>
<dbReference type="AlphaFoldDB" id="A0AAP0X8Z1"/>
<accession>A0AAP0X8Z1</accession>
<evidence type="ECO:0000313" key="2">
    <source>
        <dbReference type="Proteomes" id="UP001415857"/>
    </source>
</evidence>
<gene>
    <name evidence="1" type="ORF">L1049_009467</name>
</gene>
<keyword evidence="2" id="KW-1185">Reference proteome</keyword>
<protein>
    <recommendedName>
        <fullName evidence="3">MULE transposase domain-containing protein</fullName>
    </recommendedName>
</protein>
<organism evidence="1 2">
    <name type="scientific">Liquidambar formosana</name>
    <name type="common">Formosan gum</name>
    <dbReference type="NCBI Taxonomy" id="63359"/>
    <lineage>
        <taxon>Eukaryota</taxon>
        <taxon>Viridiplantae</taxon>
        <taxon>Streptophyta</taxon>
        <taxon>Embryophyta</taxon>
        <taxon>Tracheophyta</taxon>
        <taxon>Spermatophyta</taxon>
        <taxon>Magnoliopsida</taxon>
        <taxon>eudicotyledons</taxon>
        <taxon>Gunneridae</taxon>
        <taxon>Pentapetalae</taxon>
        <taxon>Saxifragales</taxon>
        <taxon>Altingiaceae</taxon>
        <taxon>Liquidambar</taxon>
    </lineage>
</organism>
<dbReference type="PANTHER" id="PTHR31973:SF187">
    <property type="entry name" value="MUTATOR TRANSPOSASE MUDRA PROTEIN"/>
    <property type="match status" value="1"/>
</dbReference>
<dbReference type="EMBL" id="JBBPBK010000002">
    <property type="protein sequence ID" value="KAK9291278.1"/>
    <property type="molecule type" value="Genomic_DNA"/>
</dbReference>
<sequence length="112" mass="12856">MIHGKYIKQFKKVWDYTHELLKCNRGSSVKLLTDTPSIPNAIPVFQRLYVCSDACRRGFVAGCRPFIGVDGCFLKGPTEGQLLEWKDGNDQMYPIAFAVVEGETKESWEWFF</sequence>
<name>A0AAP0X8Z1_LIQFO</name>
<comment type="caution">
    <text evidence="1">The sequence shown here is derived from an EMBL/GenBank/DDBJ whole genome shotgun (WGS) entry which is preliminary data.</text>
</comment>
<reference evidence="1 2" key="1">
    <citation type="journal article" date="2024" name="Plant J.">
        <title>Genome sequences and population genomics reveal climatic adaptation and genomic divergence between two closely related sweetgum species.</title>
        <authorList>
            <person name="Xu W.Q."/>
            <person name="Ren C.Q."/>
            <person name="Zhang X.Y."/>
            <person name="Comes H.P."/>
            <person name="Liu X.H."/>
            <person name="Li Y.G."/>
            <person name="Kettle C.J."/>
            <person name="Jalonen R."/>
            <person name="Gaisberger H."/>
            <person name="Ma Y.Z."/>
            <person name="Qiu Y.X."/>
        </authorList>
    </citation>
    <scope>NUCLEOTIDE SEQUENCE [LARGE SCALE GENOMIC DNA]</scope>
    <source>
        <strain evidence="1">Hangzhou</strain>
    </source>
</reference>
<proteinExistence type="predicted"/>